<evidence type="ECO:0000256" key="1">
    <source>
        <dbReference type="ARBA" id="ARBA00006479"/>
    </source>
</evidence>
<dbReference type="Proteomes" id="UP001275436">
    <property type="component" value="Unassembled WGS sequence"/>
</dbReference>
<evidence type="ECO:0000313" key="10">
    <source>
        <dbReference type="Proteomes" id="UP001275436"/>
    </source>
</evidence>
<dbReference type="InterPro" id="IPR004654">
    <property type="entry name" value="ROK_glcA"/>
</dbReference>
<dbReference type="PANTHER" id="PTHR18964:SF149">
    <property type="entry name" value="BIFUNCTIONAL UDP-N-ACETYLGLUCOSAMINE 2-EPIMERASE_N-ACETYLMANNOSAMINE KINASE"/>
    <property type="match status" value="1"/>
</dbReference>
<protein>
    <recommendedName>
        <fullName evidence="3">Glucokinase</fullName>
        <ecNumber evidence="2">2.7.1.2</ecNumber>
    </recommendedName>
    <alternativeName>
        <fullName evidence="8">Glucose kinase</fullName>
    </alternativeName>
</protein>
<evidence type="ECO:0000256" key="2">
    <source>
        <dbReference type="ARBA" id="ARBA00012323"/>
    </source>
</evidence>
<dbReference type="InterPro" id="IPR049874">
    <property type="entry name" value="ROK_cs"/>
</dbReference>
<evidence type="ECO:0000256" key="6">
    <source>
        <dbReference type="ARBA" id="ARBA00022777"/>
    </source>
</evidence>
<keyword evidence="10" id="KW-1185">Reference proteome</keyword>
<evidence type="ECO:0000256" key="5">
    <source>
        <dbReference type="ARBA" id="ARBA00022741"/>
    </source>
</evidence>
<dbReference type="PROSITE" id="PS01125">
    <property type="entry name" value="ROK"/>
    <property type="match status" value="1"/>
</dbReference>
<dbReference type="EMBL" id="BSKO01000001">
    <property type="protein sequence ID" value="GLO66573.1"/>
    <property type="molecule type" value="Genomic_DNA"/>
</dbReference>
<keyword evidence="6" id="KW-0418">Kinase</keyword>
<dbReference type="InterPro" id="IPR043129">
    <property type="entry name" value="ATPase_NBD"/>
</dbReference>
<evidence type="ECO:0000256" key="8">
    <source>
        <dbReference type="ARBA" id="ARBA00032386"/>
    </source>
</evidence>
<comment type="caution">
    <text evidence="9">The sequence shown here is derived from an EMBL/GenBank/DDBJ whole genome shotgun (WGS) entry which is preliminary data.</text>
</comment>
<reference evidence="9 10" key="1">
    <citation type="submission" date="2023-02" db="EMBL/GenBank/DDBJ databases">
        <title>Oceanobacillus kimchii IFOP_LL358 isolated form Alexandrium catenella lab strain.</title>
        <authorList>
            <person name="Gajardo G."/>
            <person name="Ueki S."/>
            <person name="Maruyama F."/>
        </authorList>
    </citation>
    <scope>NUCLEOTIDE SEQUENCE [LARGE SCALE GENOMIC DNA]</scope>
    <source>
        <strain evidence="9 10">IFOP_LL358</strain>
    </source>
</reference>
<keyword evidence="7" id="KW-0067">ATP-binding</keyword>
<evidence type="ECO:0000313" key="9">
    <source>
        <dbReference type="EMBL" id="GLO66573.1"/>
    </source>
</evidence>
<dbReference type="PANTHER" id="PTHR18964">
    <property type="entry name" value="ROK (REPRESSOR, ORF, KINASE) FAMILY"/>
    <property type="match status" value="1"/>
</dbReference>
<accession>A0ABQ5TI73</accession>
<evidence type="ECO:0000256" key="7">
    <source>
        <dbReference type="ARBA" id="ARBA00022840"/>
    </source>
</evidence>
<dbReference type="RefSeq" id="WP_069685256.1">
    <property type="nucleotide sequence ID" value="NZ_BSKO01000001.1"/>
</dbReference>
<evidence type="ECO:0000256" key="4">
    <source>
        <dbReference type="ARBA" id="ARBA00022679"/>
    </source>
</evidence>
<dbReference type="InterPro" id="IPR000600">
    <property type="entry name" value="ROK"/>
</dbReference>
<comment type="similarity">
    <text evidence="1">Belongs to the ROK (NagC/XylR) family.</text>
</comment>
<dbReference type="EC" id="2.7.1.2" evidence="2"/>
<evidence type="ECO:0000256" key="3">
    <source>
        <dbReference type="ARBA" id="ARBA00014701"/>
    </source>
</evidence>
<organism evidence="9 10">
    <name type="scientific">Oceanobacillus kimchii</name>
    <dbReference type="NCBI Taxonomy" id="746691"/>
    <lineage>
        <taxon>Bacteria</taxon>
        <taxon>Bacillati</taxon>
        <taxon>Bacillota</taxon>
        <taxon>Bacilli</taxon>
        <taxon>Bacillales</taxon>
        <taxon>Bacillaceae</taxon>
        <taxon>Oceanobacillus</taxon>
    </lineage>
</organism>
<dbReference type="NCBIfam" id="TIGR00744">
    <property type="entry name" value="ROK_glcA_fam"/>
    <property type="match status" value="1"/>
</dbReference>
<proteinExistence type="inferred from homology"/>
<sequence>MDKHLLVGIDIGGTTVKIGFISENGKIVHKWEVSTNLADGGRHIVPEIWSSIESKMEHLSYSLSSIIGLGVGAPGFIDAEKGYVHEAVNIGWKNVALAEAFQQYAKVPVYVENDANIAVLGENWVGAGNQADNLIAITLGTGVGGGIIANGRILNGANGMAGELGHMIVEENGAPCNCGNHGCLETITSATGIVRQALEKIIEIPHSKLAEAYNKNREITSKEIFELASEGDIAAKSIVDHTADVLGKVLANMGVIINPSKVLIGGGVSKAGDQLIDAIQQAFEKHALPRVSEACSIKTAQLGNDAGIIGAAYLAYSSKNSTFFT</sequence>
<dbReference type="Gene3D" id="3.30.420.40">
    <property type="match status" value="2"/>
</dbReference>
<keyword evidence="4" id="KW-0808">Transferase</keyword>
<dbReference type="Pfam" id="PF00480">
    <property type="entry name" value="ROK"/>
    <property type="match status" value="1"/>
</dbReference>
<name>A0ABQ5TI73_9BACI</name>
<gene>
    <name evidence="9" type="ORF">MACH08_23570</name>
</gene>
<keyword evidence="5" id="KW-0547">Nucleotide-binding</keyword>
<dbReference type="SUPFAM" id="SSF53067">
    <property type="entry name" value="Actin-like ATPase domain"/>
    <property type="match status" value="1"/>
</dbReference>